<dbReference type="Gene3D" id="1.10.630.10">
    <property type="entry name" value="Cytochrome P450"/>
    <property type="match status" value="1"/>
</dbReference>
<dbReference type="InterPro" id="IPR017972">
    <property type="entry name" value="Cyt_P450_CS"/>
</dbReference>
<evidence type="ECO:0000256" key="3">
    <source>
        <dbReference type="ARBA" id="ARBA00022617"/>
    </source>
</evidence>
<dbReference type="PANTHER" id="PTHR24305">
    <property type="entry name" value="CYTOCHROME P450"/>
    <property type="match status" value="1"/>
</dbReference>
<sequence length="564" mass="63280">MTFTVARCRLCRGMLLISTSGGLRETKSRTIPITMIVDQLLPRSFGALVLWLLAGLLVKFIINKYANGLNRIPGPWLAGFTDLYRMCIVWGRRPELWHIRLHEKHGKLVRLGPNAVSVADPEAIKTIYGLSTGYVKSDFYPVQQTIANGRPLQSLFNTTDEQFHARLRRAVSNAYAMSTLVAFEPLVDTTTVAFLEQLKKRFAGHSDGEGTCDFGVWLQYYAFDVIGELTYSKRLGFVDRGVDVDHIIGNLERLLNYVSVVGQLPMLDRILFKNPIKLWMSKHNLLDSSTPVVQFARERMAGRKDQIEKGISAKQSGPGPERRDFLSRFIDARGKDPEFISEQRVLALTVANMFAGSDTTAISLRAIFYNLLMNPSAMSKLLAELAAESESGRLTKNEDVGNAGLVKWNEVRELPYLSAVINEALRCHPAAGLPLERVVPSQGLRIDGHHIPRGTIVGCSAWVIHRDESVFGPNPAEFRPERWIDASPEQQAKMRNCLLSFGSGARTCAGKNVSLLEMYKLVPAVLRTFEIELVDPEKPLVLNNAWFVKQSGFRVRLREREKIL</sequence>
<dbReference type="Proteomes" id="UP001600888">
    <property type="component" value="Unassembled WGS sequence"/>
</dbReference>
<accession>A0ABR4F256</accession>
<evidence type="ECO:0008006" key="10">
    <source>
        <dbReference type="Google" id="ProtNLM"/>
    </source>
</evidence>
<dbReference type="PRINTS" id="PR00385">
    <property type="entry name" value="P450"/>
</dbReference>
<evidence type="ECO:0000256" key="6">
    <source>
        <dbReference type="RuleBase" id="RU000461"/>
    </source>
</evidence>
<dbReference type="PANTHER" id="PTHR24305:SF232">
    <property type="entry name" value="P450, PUTATIVE (EUROFUNG)-RELATED"/>
    <property type="match status" value="1"/>
</dbReference>
<keyword evidence="7" id="KW-1133">Transmembrane helix</keyword>
<keyword evidence="3 6" id="KW-0349">Heme</keyword>
<protein>
    <recommendedName>
        <fullName evidence="10">Pisatin demethylase</fullName>
    </recommendedName>
</protein>
<feature type="transmembrane region" description="Helical" evidence="7">
    <location>
        <begin position="44"/>
        <end position="62"/>
    </location>
</feature>
<comment type="caution">
    <text evidence="8">The sequence shown here is derived from an EMBL/GenBank/DDBJ whole genome shotgun (WGS) entry which is preliminary data.</text>
</comment>
<organism evidence="8 9">
    <name type="scientific">Diaporthe vaccinii</name>
    <dbReference type="NCBI Taxonomy" id="105482"/>
    <lineage>
        <taxon>Eukaryota</taxon>
        <taxon>Fungi</taxon>
        <taxon>Dikarya</taxon>
        <taxon>Ascomycota</taxon>
        <taxon>Pezizomycotina</taxon>
        <taxon>Sordariomycetes</taxon>
        <taxon>Sordariomycetidae</taxon>
        <taxon>Diaporthales</taxon>
        <taxon>Diaporthaceae</taxon>
        <taxon>Diaporthe</taxon>
        <taxon>Diaporthe eres species complex</taxon>
    </lineage>
</organism>
<evidence type="ECO:0000256" key="5">
    <source>
        <dbReference type="ARBA" id="ARBA00023004"/>
    </source>
</evidence>
<keyword evidence="4 6" id="KW-0479">Metal-binding</keyword>
<keyword evidence="5 6" id="KW-0408">Iron</keyword>
<proteinExistence type="inferred from homology"/>
<dbReference type="EMBL" id="JBAWTH010000015">
    <property type="protein sequence ID" value="KAL2288640.1"/>
    <property type="molecule type" value="Genomic_DNA"/>
</dbReference>
<comment type="cofactor">
    <cofactor evidence="1">
        <name>heme</name>
        <dbReference type="ChEBI" id="CHEBI:30413"/>
    </cofactor>
</comment>
<evidence type="ECO:0000256" key="7">
    <source>
        <dbReference type="SAM" id="Phobius"/>
    </source>
</evidence>
<dbReference type="InterPro" id="IPR036396">
    <property type="entry name" value="Cyt_P450_sf"/>
</dbReference>
<dbReference type="InterPro" id="IPR002401">
    <property type="entry name" value="Cyt_P450_E_grp-I"/>
</dbReference>
<keyword evidence="6" id="KW-0503">Monooxygenase</keyword>
<dbReference type="SUPFAM" id="SSF48264">
    <property type="entry name" value="Cytochrome P450"/>
    <property type="match status" value="1"/>
</dbReference>
<evidence type="ECO:0000313" key="8">
    <source>
        <dbReference type="EMBL" id="KAL2288640.1"/>
    </source>
</evidence>
<dbReference type="InterPro" id="IPR001128">
    <property type="entry name" value="Cyt_P450"/>
</dbReference>
<reference evidence="8 9" key="1">
    <citation type="submission" date="2024-03" db="EMBL/GenBank/DDBJ databases">
        <title>A high-quality draft genome sequence of Diaporthe vaccinii, a causative agent of upright dieback and viscid rot disease in cranberry plants.</title>
        <authorList>
            <person name="Sarrasin M."/>
            <person name="Lang B.F."/>
            <person name="Burger G."/>
        </authorList>
    </citation>
    <scope>NUCLEOTIDE SEQUENCE [LARGE SCALE GENOMIC DNA]</scope>
    <source>
        <strain evidence="8 9">IS7</strain>
    </source>
</reference>
<comment type="similarity">
    <text evidence="2 6">Belongs to the cytochrome P450 family.</text>
</comment>
<keyword evidence="7" id="KW-0472">Membrane</keyword>
<evidence type="ECO:0000256" key="4">
    <source>
        <dbReference type="ARBA" id="ARBA00022723"/>
    </source>
</evidence>
<dbReference type="PRINTS" id="PR00463">
    <property type="entry name" value="EP450I"/>
</dbReference>
<keyword evidence="7" id="KW-0812">Transmembrane</keyword>
<evidence type="ECO:0000313" key="9">
    <source>
        <dbReference type="Proteomes" id="UP001600888"/>
    </source>
</evidence>
<evidence type="ECO:0000256" key="2">
    <source>
        <dbReference type="ARBA" id="ARBA00010617"/>
    </source>
</evidence>
<dbReference type="Pfam" id="PF00067">
    <property type="entry name" value="p450"/>
    <property type="match status" value="1"/>
</dbReference>
<dbReference type="InterPro" id="IPR050121">
    <property type="entry name" value="Cytochrome_P450_monoxygenase"/>
</dbReference>
<gene>
    <name evidence="8" type="ORF">FJTKL_03336</name>
</gene>
<evidence type="ECO:0000256" key="1">
    <source>
        <dbReference type="ARBA" id="ARBA00001971"/>
    </source>
</evidence>
<name>A0ABR4F256_9PEZI</name>
<keyword evidence="6" id="KW-0560">Oxidoreductase</keyword>
<dbReference type="CDD" id="cd11060">
    <property type="entry name" value="CYP57A1-like"/>
    <property type="match status" value="1"/>
</dbReference>
<dbReference type="PROSITE" id="PS00086">
    <property type="entry name" value="CYTOCHROME_P450"/>
    <property type="match status" value="1"/>
</dbReference>
<keyword evidence="9" id="KW-1185">Reference proteome</keyword>